<evidence type="ECO:0000313" key="2">
    <source>
        <dbReference type="Proteomes" id="UP001597068"/>
    </source>
</evidence>
<protein>
    <submittedName>
        <fullName evidence="1">Uncharacterized protein</fullName>
    </submittedName>
</protein>
<accession>A0ABW3GA59</accession>
<organism evidence="1 2">
    <name type="scientific">Williamsia deligens</name>
    <dbReference type="NCBI Taxonomy" id="321325"/>
    <lineage>
        <taxon>Bacteria</taxon>
        <taxon>Bacillati</taxon>
        <taxon>Actinomycetota</taxon>
        <taxon>Actinomycetes</taxon>
        <taxon>Mycobacteriales</taxon>
        <taxon>Nocardiaceae</taxon>
        <taxon>Williamsia</taxon>
    </lineage>
</organism>
<reference evidence="2" key="1">
    <citation type="journal article" date="2019" name="Int. J. Syst. Evol. Microbiol.">
        <title>The Global Catalogue of Microorganisms (GCM) 10K type strain sequencing project: providing services to taxonomists for standard genome sequencing and annotation.</title>
        <authorList>
            <consortium name="The Broad Institute Genomics Platform"/>
            <consortium name="The Broad Institute Genome Sequencing Center for Infectious Disease"/>
            <person name="Wu L."/>
            <person name="Ma J."/>
        </authorList>
    </citation>
    <scope>NUCLEOTIDE SEQUENCE [LARGE SCALE GENOMIC DNA]</scope>
    <source>
        <strain evidence="2">CCUG 50873</strain>
    </source>
</reference>
<dbReference type="Proteomes" id="UP001597068">
    <property type="component" value="Unassembled WGS sequence"/>
</dbReference>
<dbReference type="EMBL" id="JBHTIL010000006">
    <property type="protein sequence ID" value="MFD0927516.1"/>
    <property type="molecule type" value="Genomic_DNA"/>
</dbReference>
<name>A0ABW3GA59_9NOCA</name>
<evidence type="ECO:0000313" key="1">
    <source>
        <dbReference type="EMBL" id="MFD0927516.1"/>
    </source>
</evidence>
<dbReference type="RefSeq" id="WP_253648935.1">
    <property type="nucleotide sequence ID" value="NZ_BAAAMO010000001.1"/>
</dbReference>
<keyword evidence="2" id="KW-1185">Reference proteome</keyword>
<comment type="caution">
    <text evidence="1">The sequence shown here is derived from an EMBL/GenBank/DDBJ whole genome shotgun (WGS) entry which is preliminary data.</text>
</comment>
<sequence length="120" mass="12496">MWLTLLTTGRFLVAMSHLVTPGAVAKVFGMQLRGTPAVAYGRMFAIRNAALGLGLLRLDSVTDPRAFLKLNVVMDSVDAVAFIASGVRQDLGIRTSVLSTGVAVSAVVGGLGALLARPND</sequence>
<proteinExistence type="predicted"/>
<gene>
    <name evidence="1" type="ORF">ACFQ04_17380</name>
</gene>